<dbReference type="InterPro" id="IPR013551">
    <property type="entry name" value="YicC-like_C"/>
</dbReference>
<dbReference type="NCBIfam" id="TIGR00255">
    <property type="entry name" value="YicC/YloC family endoribonuclease"/>
    <property type="match status" value="1"/>
</dbReference>
<dbReference type="PANTHER" id="PTHR30636:SF3">
    <property type="entry name" value="UPF0701 PROTEIN YICC"/>
    <property type="match status" value="1"/>
</dbReference>
<evidence type="ECO:0000259" key="7">
    <source>
        <dbReference type="Pfam" id="PF08340"/>
    </source>
</evidence>
<name>A0A8J6NEG2_9BACT</name>
<evidence type="ECO:0000256" key="3">
    <source>
        <dbReference type="ARBA" id="ARBA00022759"/>
    </source>
</evidence>
<dbReference type="Pfam" id="PF03755">
    <property type="entry name" value="YicC-like_N"/>
    <property type="match status" value="1"/>
</dbReference>
<sequence length="295" mass="33853">MNYPASMTSFGRGDAADGLMGWTVEIRSVNHKFCDIRLKIPRQYAGLEEQIKKEVSGHITRGHIDVMITPSGQSAEVKELHVNHDLAQQYYKCLLELKKETNQPATNDDLSLLANFPDVIKATNKETDIEQIWPALRNTVLDALAKCQDMREREGASLKNDLMQRLQFVYDTVKKIGEKIPDLVDQKKQALKERVSKLLENSEITPERLDQEIALLADKADVTEEIVRLYSHIDQFRHFLDIQEPVGRRLDFLLQEFLREINTTASKISDASIAHLTVELKNEVEKMREQVQNIE</sequence>
<comment type="cofactor">
    <cofactor evidence="1">
        <name>a divalent metal cation</name>
        <dbReference type="ChEBI" id="CHEBI:60240"/>
    </cofactor>
</comment>
<evidence type="ECO:0000256" key="5">
    <source>
        <dbReference type="ARBA" id="ARBA00035648"/>
    </source>
</evidence>
<dbReference type="PANTHER" id="PTHR30636">
    <property type="entry name" value="UPF0701 PROTEIN YICC"/>
    <property type="match status" value="1"/>
</dbReference>
<dbReference type="GO" id="GO:0016787">
    <property type="term" value="F:hydrolase activity"/>
    <property type="evidence" value="ECO:0007669"/>
    <property type="project" value="UniProtKB-KW"/>
</dbReference>
<evidence type="ECO:0000256" key="2">
    <source>
        <dbReference type="ARBA" id="ARBA00022722"/>
    </source>
</evidence>
<organism evidence="8 9">
    <name type="scientific">Candidatus Desulfobia pelagia</name>
    <dbReference type="NCBI Taxonomy" id="2841692"/>
    <lineage>
        <taxon>Bacteria</taxon>
        <taxon>Pseudomonadati</taxon>
        <taxon>Thermodesulfobacteriota</taxon>
        <taxon>Desulfobulbia</taxon>
        <taxon>Desulfobulbales</taxon>
        <taxon>Desulfobulbaceae</taxon>
        <taxon>Candidatus Desulfobia</taxon>
    </lineage>
</organism>
<evidence type="ECO:0000313" key="9">
    <source>
        <dbReference type="Proteomes" id="UP000614424"/>
    </source>
</evidence>
<keyword evidence="4" id="KW-0378">Hydrolase</keyword>
<evidence type="ECO:0000259" key="6">
    <source>
        <dbReference type="Pfam" id="PF03755"/>
    </source>
</evidence>
<protein>
    <submittedName>
        <fullName evidence="8">YicC family protein</fullName>
    </submittedName>
</protein>
<dbReference type="Pfam" id="PF08340">
    <property type="entry name" value="YicC-like_C"/>
    <property type="match status" value="1"/>
</dbReference>
<reference evidence="8 9" key="1">
    <citation type="submission" date="2020-08" db="EMBL/GenBank/DDBJ databases">
        <title>Bridging the membrane lipid divide: bacteria of the FCB group superphylum have the potential to synthesize archaeal ether lipids.</title>
        <authorList>
            <person name="Villanueva L."/>
            <person name="Von Meijenfeldt F.A.B."/>
            <person name="Westbye A.B."/>
            <person name="Yadav S."/>
            <person name="Hopmans E.C."/>
            <person name="Dutilh B.E."/>
            <person name="Sinninghe Damste J.S."/>
        </authorList>
    </citation>
    <scope>NUCLEOTIDE SEQUENCE [LARGE SCALE GENOMIC DNA]</scope>
    <source>
        <strain evidence="8">NIOZ-UU47</strain>
    </source>
</reference>
<keyword evidence="2" id="KW-0540">Nuclease</keyword>
<evidence type="ECO:0000313" key="8">
    <source>
        <dbReference type="EMBL" id="MBC8317368.1"/>
    </source>
</evidence>
<keyword evidence="3" id="KW-0255">Endonuclease</keyword>
<evidence type="ECO:0000256" key="1">
    <source>
        <dbReference type="ARBA" id="ARBA00001968"/>
    </source>
</evidence>
<comment type="caution">
    <text evidence="8">The sequence shown here is derived from an EMBL/GenBank/DDBJ whole genome shotgun (WGS) entry which is preliminary data.</text>
</comment>
<feature type="domain" description="Endoribonuclease YicC-like C-terminal" evidence="7">
    <location>
        <begin position="178"/>
        <end position="295"/>
    </location>
</feature>
<evidence type="ECO:0000256" key="4">
    <source>
        <dbReference type="ARBA" id="ARBA00022801"/>
    </source>
</evidence>
<feature type="domain" description="Endoribonuclease YicC-like N-terminal" evidence="6">
    <location>
        <begin position="6"/>
        <end position="159"/>
    </location>
</feature>
<dbReference type="GO" id="GO:0004521">
    <property type="term" value="F:RNA endonuclease activity"/>
    <property type="evidence" value="ECO:0007669"/>
    <property type="project" value="InterPro"/>
</dbReference>
<accession>A0A8J6NEG2</accession>
<comment type="similarity">
    <text evidence="5">Belongs to the YicC/YloC family.</text>
</comment>
<dbReference type="InterPro" id="IPR013527">
    <property type="entry name" value="YicC-like_N"/>
</dbReference>
<dbReference type="AlphaFoldDB" id="A0A8J6NEG2"/>
<dbReference type="InterPro" id="IPR005229">
    <property type="entry name" value="YicC/YloC-like"/>
</dbReference>
<gene>
    <name evidence="8" type="ORF">H8E41_05640</name>
</gene>
<dbReference type="EMBL" id="JACNJZ010000084">
    <property type="protein sequence ID" value="MBC8317368.1"/>
    <property type="molecule type" value="Genomic_DNA"/>
</dbReference>
<proteinExistence type="inferred from homology"/>
<dbReference type="Proteomes" id="UP000614424">
    <property type="component" value="Unassembled WGS sequence"/>
</dbReference>